<dbReference type="AlphaFoldDB" id="A0ABD1N6A5"/>
<evidence type="ECO:0000313" key="2">
    <source>
        <dbReference type="Proteomes" id="UP001603857"/>
    </source>
</evidence>
<protein>
    <submittedName>
        <fullName evidence="1">Uncharacterized protein</fullName>
    </submittedName>
</protein>
<gene>
    <name evidence="1" type="ORF">Fmac_004933</name>
</gene>
<reference evidence="1 2" key="1">
    <citation type="submission" date="2024-08" db="EMBL/GenBank/DDBJ databases">
        <title>Insights into the chromosomal genome structure of Flemingia macrophylla.</title>
        <authorList>
            <person name="Ding Y."/>
            <person name="Zhao Y."/>
            <person name="Bi W."/>
            <person name="Wu M."/>
            <person name="Zhao G."/>
            <person name="Gong Y."/>
            <person name="Li W."/>
            <person name="Zhang P."/>
        </authorList>
    </citation>
    <scope>NUCLEOTIDE SEQUENCE [LARGE SCALE GENOMIC DNA]</scope>
    <source>
        <strain evidence="1">DYQJB</strain>
        <tissue evidence="1">Leaf</tissue>
    </source>
</reference>
<organism evidence="1 2">
    <name type="scientific">Flemingia macrophylla</name>
    <dbReference type="NCBI Taxonomy" id="520843"/>
    <lineage>
        <taxon>Eukaryota</taxon>
        <taxon>Viridiplantae</taxon>
        <taxon>Streptophyta</taxon>
        <taxon>Embryophyta</taxon>
        <taxon>Tracheophyta</taxon>
        <taxon>Spermatophyta</taxon>
        <taxon>Magnoliopsida</taxon>
        <taxon>eudicotyledons</taxon>
        <taxon>Gunneridae</taxon>
        <taxon>Pentapetalae</taxon>
        <taxon>rosids</taxon>
        <taxon>fabids</taxon>
        <taxon>Fabales</taxon>
        <taxon>Fabaceae</taxon>
        <taxon>Papilionoideae</taxon>
        <taxon>50 kb inversion clade</taxon>
        <taxon>NPAAA clade</taxon>
        <taxon>indigoferoid/millettioid clade</taxon>
        <taxon>Phaseoleae</taxon>
        <taxon>Flemingia</taxon>
    </lineage>
</organism>
<sequence length="61" mass="6477">MGCPCCCRGSGKTTLNEVPSSGCRITLSLRGCPFCRGRDKSYLNGVLLGTHCKDRLQIGVG</sequence>
<dbReference type="Proteomes" id="UP001603857">
    <property type="component" value="Unassembled WGS sequence"/>
</dbReference>
<keyword evidence="2" id="KW-1185">Reference proteome</keyword>
<dbReference type="EMBL" id="JBGMDY010000002">
    <property type="protein sequence ID" value="KAL2343648.1"/>
    <property type="molecule type" value="Genomic_DNA"/>
</dbReference>
<name>A0ABD1N6A5_9FABA</name>
<evidence type="ECO:0000313" key="1">
    <source>
        <dbReference type="EMBL" id="KAL2343648.1"/>
    </source>
</evidence>
<accession>A0ABD1N6A5</accession>
<proteinExistence type="predicted"/>
<comment type="caution">
    <text evidence="1">The sequence shown here is derived from an EMBL/GenBank/DDBJ whole genome shotgun (WGS) entry which is preliminary data.</text>
</comment>